<dbReference type="AlphaFoldDB" id="A0A069AG71"/>
<dbReference type="EMBL" id="LK933294">
    <property type="protein sequence ID" value="CDT60569.1"/>
    <property type="molecule type" value="Genomic_DNA"/>
</dbReference>
<dbReference type="PANTHER" id="PTHR48094">
    <property type="entry name" value="PROTEIN/NUCLEIC ACID DEGLYCASE DJ-1-RELATED"/>
    <property type="match status" value="1"/>
</dbReference>
<dbReference type="EMBL" id="LK932411">
    <property type="protein sequence ID" value="CDS89698.1"/>
    <property type="molecule type" value="Genomic_DNA"/>
</dbReference>
<dbReference type="CDD" id="cd03140">
    <property type="entry name" value="GATase1_PfpI_3"/>
    <property type="match status" value="1"/>
</dbReference>
<organism evidence="3">
    <name type="scientific">Clostridioides difficile</name>
    <name type="common">Peptoclostridium difficile</name>
    <dbReference type="NCBI Taxonomy" id="1496"/>
    <lineage>
        <taxon>Bacteria</taxon>
        <taxon>Bacillati</taxon>
        <taxon>Bacillota</taxon>
        <taxon>Clostridia</taxon>
        <taxon>Peptostreptococcales</taxon>
        <taxon>Peptostreptococcaceae</taxon>
        <taxon>Clostridioides</taxon>
    </lineage>
</organism>
<feature type="domain" description="DJ-1/PfpI" evidence="1">
    <location>
        <begin position="4"/>
        <end position="176"/>
    </location>
</feature>
<evidence type="ECO:0000313" key="4">
    <source>
        <dbReference type="EMBL" id="CDT60569.1"/>
    </source>
</evidence>
<proteinExistence type="predicted"/>
<dbReference type="GO" id="GO:0005737">
    <property type="term" value="C:cytoplasm"/>
    <property type="evidence" value="ECO:0007669"/>
    <property type="project" value="TreeGrafter"/>
</dbReference>
<protein>
    <submittedName>
        <fullName evidence="2">Putative ThiJ/pfpI family protein</fullName>
    </submittedName>
    <submittedName>
        <fullName evidence="3">Putative factor of the oxidative stress response</fullName>
    </submittedName>
</protein>
<dbReference type="InterPro" id="IPR002818">
    <property type="entry name" value="DJ-1/PfpI"/>
</dbReference>
<dbReference type="Pfam" id="PF01965">
    <property type="entry name" value="DJ-1_PfpI"/>
    <property type="match status" value="1"/>
</dbReference>
<dbReference type="InterPro" id="IPR050325">
    <property type="entry name" value="Prot/Nucl_acid_deglycase"/>
</dbReference>
<dbReference type="EMBL" id="LK932525">
    <property type="protein sequence ID" value="CDS89079.1"/>
    <property type="molecule type" value="Genomic_DNA"/>
</dbReference>
<dbReference type="PANTHER" id="PTHR48094:SF19">
    <property type="entry name" value="DJ-1_PFPI DOMAIN-CONTAINING PROTEIN"/>
    <property type="match status" value="1"/>
</dbReference>
<dbReference type="Gene3D" id="3.40.50.880">
    <property type="match status" value="1"/>
</dbReference>
<dbReference type="InterPro" id="IPR029062">
    <property type="entry name" value="Class_I_gatase-like"/>
</dbReference>
<reference evidence="3" key="1">
    <citation type="submission" date="2014-07" db="EMBL/GenBank/DDBJ databases">
        <authorList>
            <person name="Monot Marc"/>
        </authorList>
    </citation>
    <scope>NUCLEOTIDE SEQUENCE</scope>
    <source>
        <strain evidence="4">7032989</strain>
        <strain evidence="3">7032994</strain>
    </source>
</reference>
<evidence type="ECO:0000313" key="2">
    <source>
        <dbReference type="EMBL" id="CDS89079.1"/>
    </source>
</evidence>
<dbReference type="RefSeq" id="WP_021367227.1">
    <property type="nucleotide sequence ID" value="NZ_BBYB01000112.1"/>
</dbReference>
<gene>
    <name evidence="3" type="primary">yoaZ</name>
    <name evidence="4" type="ORF">BN1095_600003</name>
    <name evidence="2" type="ORF">BN1096_700330</name>
    <name evidence="3" type="ORF">BN1097_710329</name>
</gene>
<evidence type="ECO:0000313" key="3">
    <source>
        <dbReference type="EMBL" id="CDS89698.1"/>
    </source>
</evidence>
<evidence type="ECO:0000259" key="1">
    <source>
        <dbReference type="Pfam" id="PF01965"/>
    </source>
</evidence>
<accession>A0A069AG71</accession>
<sequence length="209" mass="23753">MKNRKVYMYVFDTMSDWEVAYLTAELNTGRYFKKGLKPLKVITVGIDKNPIITMGGLKVLPEITVDEFNMESKDLLILPGGNTWLSMNHEIILEKVKEALIQDSIVAAICGATLGLAKKGLLDFRNHTSNDLEFLKMVIPNYSGEKYYKTESVVSDENLVTASGIAPLEFTFQVLKLLDVFESEALNSWINLYKTHDSKYFFELMNCNK</sequence>
<name>A0A069AG71_CLODI</name>
<dbReference type="SUPFAM" id="SSF52317">
    <property type="entry name" value="Class I glutamine amidotransferase-like"/>
    <property type="match status" value="1"/>
</dbReference>